<dbReference type="GO" id="GO:0051259">
    <property type="term" value="P:protein complex oligomerization"/>
    <property type="evidence" value="ECO:0007669"/>
    <property type="project" value="InterPro"/>
</dbReference>
<name>A0A2M9CCM1_9CELL</name>
<feature type="domain" description="Arginine repressor C-terminal" evidence="11">
    <location>
        <begin position="103"/>
        <end position="167"/>
    </location>
</feature>
<dbReference type="GO" id="GO:0005737">
    <property type="term" value="C:cytoplasm"/>
    <property type="evidence" value="ECO:0007669"/>
    <property type="project" value="UniProtKB-SubCell"/>
</dbReference>
<dbReference type="GO" id="GO:0003700">
    <property type="term" value="F:DNA-binding transcription factor activity"/>
    <property type="evidence" value="ECO:0007669"/>
    <property type="project" value="UniProtKB-UniRule"/>
</dbReference>
<keyword evidence="7 8" id="KW-0804">Transcription</keyword>
<reference evidence="12 13" key="1">
    <citation type="submission" date="2017-11" db="EMBL/GenBank/DDBJ databases">
        <title>Genomic Encyclopedia of Archaeal and Bacterial Type Strains, Phase II (KMG-II): From Individual Species to Whole Genera.</title>
        <authorList>
            <person name="Goeker M."/>
        </authorList>
    </citation>
    <scope>NUCLEOTIDE SEQUENCE [LARGE SCALE GENOMIC DNA]</scope>
    <source>
        <strain evidence="12 13">DSM 25478</strain>
    </source>
</reference>
<keyword evidence="4 8" id="KW-0678">Repressor</keyword>
<dbReference type="GO" id="GO:0003677">
    <property type="term" value="F:DNA binding"/>
    <property type="evidence" value="ECO:0007669"/>
    <property type="project" value="UniProtKB-KW"/>
</dbReference>
<keyword evidence="13" id="KW-1185">Reference proteome</keyword>
<evidence type="ECO:0000256" key="3">
    <source>
        <dbReference type="ARBA" id="ARBA00022490"/>
    </source>
</evidence>
<dbReference type="NCBIfam" id="TIGR01529">
    <property type="entry name" value="argR_whole"/>
    <property type="match status" value="1"/>
</dbReference>
<accession>A0A2M9CCM1</accession>
<evidence type="ECO:0000256" key="7">
    <source>
        <dbReference type="ARBA" id="ARBA00023163"/>
    </source>
</evidence>
<evidence type="ECO:0000259" key="11">
    <source>
        <dbReference type="Pfam" id="PF02863"/>
    </source>
</evidence>
<dbReference type="InterPro" id="IPR036390">
    <property type="entry name" value="WH_DNA-bd_sf"/>
</dbReference>
<dbReference type="Pfam" id="PF01316">
    <property type="entry name" value="Arg_repressor"/>
    <property type="match status" value="1"/>
</dbReference>
<dbReference type="EMBL" id="PGFE01000006">
    <property type="protein sequence ID" value="PJJ69132.1"/>
    <property type="molecule type" value="Genomic_DNA"/>
</dbReference>
<evidence type="ECO:0000256" key="1">
    <source>
        <dbReference type="ARBA" id="ARBA00004496"/>
    </source>
</evidence>
<comment type="subcellular location">
    <subcellularLocation>
        <location evidence="1 8">Cytoplasm</location>
    </subcellularLocation>
</comment>
<organism evidence="12 13">
    <name type="scientific">Sediminihabitans luteus</name>
    <dbReference type="NCBI Taxonomy" id="1138585"/>
    <lineage>
        <taxon>Bacteria</taxon>
        <taxon>Bacillati</taxon>
        <taxon>Actinomycetota</taxon>
        <taxon>Actinomycetes</taxon>
        <taxon>Micrococcales</taxon>
        <taxon>Cellulomonadaceae</taxon>
        <taxon>Sediminihabitans</taxon>
    </lineage>
</organism>
<dbReference type="AlphaFoldDB" id="A0A2M9CCM1"/>
<keyword evidence="8" id="KW-0055">Arginine biosynthesis</keyword>
<dbReference type="Pfam" id="PF02863">
    <property type="entry name" value="Arg_repressor_C"/>
    <property type="match status" value="1"/>
</dbReference>
<evidence type="ECO:0000256" key="6">
    <source>
        <dbReference type="ARBA" id="ARBA00023125"/>
    </source>
</evidence>
<dbReference type="InterPro" id="IPR001669">
    <property type="entry name" value="Arg_repress"/>
</dbReference>
<comment type="caution">
    <text evidence="12">The sequence shown here is derived from an EMBL/GenBank/DDBJ whole genome shotgun (WGS) entry which is preliminary data.</text>
</comment>
<dbReference type="SUPFAM" id="SSF46785">
    <property type="entry name" value="Winged helix' DNA-binding domain"/>
    <property type="match status" value="1"/>
</dbReference>
<keyword evidence="6 8" id="KW-0238">DNA-binding</keyword>
<dbReference type="UniPathway" id="UPA00068"/>
<sequence length="177" mass="18035">MTGVPAGTPTTPTTRAARHARITEIVRRGEIHSQAELAKALAAEGVSVTQATLSRDLVELRAEKVRLASGALAYAVPGEGGDRSVQAGADAEYVAARLARLCAELLVSAEASGNLVVLRTPPGAAQYLASAIDHSVFTGVMGTIAGDDTVLVIARATDGGDEVAARFLAMASSAPQS</sequence>
<evidence type="ECO:0000256" key="5">
    <source>
        <dbReference type="ARBA" id="ARBA00023015"/>
    </source>
</evidence>
<keyword evidence="5 8" id="KW-0805">Transcription regulation</keyword>
<proteinExistence type="inferred from homology"/>
<comment type="pathway">
    <text evidence="8">Amino-acid biosynthesis; L-arginine biosynthesis [regulation].</text>
</comment>
<dbReference type="HAMAP" id="MF_00173">
    <property type="entry name" value="Arg_repressor"/>
    <property type="match status" value="1"/>
</dbReference>
<evidence type="ECO:0000256" key="2">
    <source>
        <dbReference type="ARBA" id="ARBA00008316"/>
    </source>
</evidence>
<evidence type="ECO:0000256" key="4">
    <source>
        <dbReference type="ARBA" id="ARBA00022491"/>
    </source>
</evidence>
<keyword evidence="3 8" id="KW-0963">Cytoplasm</keyword>
<comment type="similarity">
    <text evidence="2 8">Belongs to the ArgR family.</text>
</comment>
<gene>
    <name evidence="8" type="primary">argR</name>
    <name evidence="12" type="ORF">CLV28_2942</name>
</gene>
<dbReference type="InterPro" id="IPR020900">
    <property type="entry name" value="Arg_repress_DNA-bd"/>
</dbReference>
<dbReference type="GO" id="GO:0034618">
    <property type="term" value="F:arginine binding"/>
    <property type="evidence" value="ECO:0007669"/>
    <property type="project" value="InterPro"/>
</dbReference>
<dbReference type="PRINTS" id="PR01467">
    <property type="entry name" value="ARGREPRESSOR"/>
</dbReference>
<dbReference type="PANTHER" id="PTHR34471:SF1">
    <property type="entry name" value="ARGININE REPRESSOR"/>
    <property type="match status" value="1"/>
</dbReference>
<dbReference type="GO" id="GO:1900079">
    <property type="term" value="P:regulation of arginine biosynthetic process"/>
    <property type="evidence" value="ECO:0007669"/>
    <property type="project" value="UniProtKB-UniRule"/>
</dbReference>
<evidence type="ECO:0000313" key="12">
    <source>
        <dbReference type="EMBL" id="PJJ69132.1"/>
    </source>
</evidence>
<dbReference type="Gene3D" id="3.30.1360.40">
    <property type="match status" value="1"/>
</dbReference>
<protein>
    <recommendedName>
        <fullName evidence="8 9">Arginine repressor</fullName>
    </recommendedName>
</protein>
<dbReference type="InterPro" id="IPR036388">
    <property type="entry name" value="WH-like_DNA-bd_sf"/>
</dbReference>
<dbReference type="Gene3D" id="1.10.10.10">
    <property type="entry name" value="Winged helix-like DNA-binding domain superfamily/Winged helix DNA-binding domain"/>
    <property type="match status" value="1"/>
</dbReference>
<dbReference type="OrthoDB" id="7060358at2"/>
<dbReference type="GO" id="GO:0006526">
    <property type="term" value="P:L-arginine biosynthetic process"/>
    <property type="evidence" value="ECO:0007669"/>
    <property type="project" value="UniProtKB-UniPathway"/>
</dbReference>
<dbReference type="SUPFAM" id="SSF55252">
    <property type="entry name" value="C-terminal domain of arginine repressor"/>
    <property type="match status" value="1"/>
</dbReference>
<evidence type="ECO:0000313" key="13">
    <source>
        <dbReference type="Proteomes" id="UP000231693"/>
    </source>
</evidence>
<evidence type="ECO:0000259" key="10">
    <source>
        <dbReference type="Pfam" id="PF01316"/>
    </source>
</evidence>
<keyword evidence="8" id="KW-0028">Amino-acid biosynthesis</keyword>
<dbReference type="Proteomes" id="UP000231693">
    <property type="component" value="Unassembled WGS sequence"/>
</dbReference>
<evidence type="ECO:0000256" key="8">
    <source>
        <dbReference type="HAMAP-Rule" id="MF_00173"/>
    </source>
</evidence>
<feature type="domain" description="Arginine repressor DNA-binding" evidence="10">
    <location>
        <begin position="14"/>
        <end position="80"/>
    </location>
</feature>
<dbReference type="InterPro" id="IPR036251">
    <property type="entry name" value="Arg_repress_C_sf"/>
</dbReference>
<comment type="function">
    <text evidence="8">Regulates arginine biosynthesis genes.</text>
</comment>
<dbReference type="PANTHER" id="PTHR34471">
    <property type="entry name" value="ARGININE REPRESSOR"/>
    <property type="match status" value="1"/>
</dbReference>
<dbReference type="InterPro" id="IPR020899">
    <property type="entry name" value="Arg_repress_C"/>
</dbReference>
<dbReference type="NCBIfam" id="NF002880">
    <property type="entry name" value="PRK03341.1"/>
    <property type="match status" value="1"/>
</dbReference>
<evidence type="ECO:0000256" key="9">
    <source>
        <dbReference type="NCBIfam" id="TIGR01529"/>
    </source>
</evidence>